<keyword evidence="7" id="KW-1185">Reference proteome</keyword>
<dbReference type="InterPro" id="IPR013083">
    <property type="entry name" value="Znf_RING/FYVE/PHD"/>
</dbReference>
<evidence type="ECO:0000256" key="3">
    <source>
        <dbReference type="ARBA" id="ARBA00022833"/>
    </source>
</evidence>
<keyword evidence="1" id="KW-0479">Metal-binding</keyword>
<proteinExistence type="predicted"/>
<dbReference type="GO" id="GO:0008270">
    <property type="term" value="F:zinc ion binding"/>
    <property type="evidence" value="ECO:0007669"/>
    <property type="project" value="UniProtKB-KW"/>
</dbReference>
<dbReference type="Gene3D" id="3.30.40.10">
    <property type="entry name" value="Zinc/RING finger domain, C3HC4 (zinc finger)"/>
    <property type="match status" value="2"/>
</dbReference>
<evidence type="ECO:0000259" key="5">
    <source>
        <dbReference type="PROSITE" id="PS50089"/>
    </source>
</evidence>
<feature type="domain" description="RING-type" evidence="5">
    <location>
        <begin position="46"/>
        <end position="100"/>
    </location>
</feature>
<dbReference type="SMART" id="SM00184">
    <property type="entry name" value="RING"/>
    <property type="match status" value="1"/>
</dbReference>
<dbReference type="InterPro" id="IPR027370">
    <property type="entry name" value="Znf-RING_euk"/>
</dbReference>
<dbReference type="InterPro" id="IPR001841">
    <property type="entry name" value="Znf_RING"/>
</dbReference>
<reference evidence="7" key="1">
    <citation type="submission" date="2016-05" db="EMBL/GenBank/DDBJ databases">
        <title>Comparative genomics of biotechnologically important yeasts.</title>
        <authorList>
            <consortium name="DOE Joint Genome Institute"/>
            <person name="Riley R."/>
            <person name="Haridas S."/>
            <person name="Wolfe K.H."/>
            <person name="Lopes M.R."/>
            <person name="Hittinger C.T."/>
            <person name="Goker M."/>
            <person name="Salamov A."/>
            <person name="Wisecaver J."/>
            <person name="Long T.M."/>
            <person name="Aerts A.L."/>
            <person name="Barry K."/>
            <person name="Choi C."/>
            <person name="Clum A."/>
            <person name="Coughlan A.Y."/>
            <person name="Deshpande S."/>
            <person name="Douglass A.P."/>
            <person name="Hanson S.J."/>
            <person name="Klenk H.-P."/>
            <person name="Labutti K."/>
            <person name="Lapidus A."/>
            <person name="Lindquist E."/>
            <person name="Lipzen A."/>
            <person name="Meier-Kolthoff J.P."/>
            <person name="Ohm R.A."/>
            <person name="Otillar R.P."/>
            <person name="Pangilinan J."/>
            <person name="Peng Y."/>
            <person name="Rokas A."/>
            <person name="Rosa C.A."/>
            <person name="Scheuner C."/>
            <person name="Sibirny A.A."/>
            <person name="Slot J.C."/>
            <person name="Stielow J.B."/>
            <person name="Sun H."/>
            <person name="Kurtzman C.P."/>
            <person name="Blackwell M."/>
            <person name="Grigoriev I.V."/>
            <person name="Jeffries T.W."/>
        </authorList>
    </citation>
    <scope>NUCLEOTIDE SEQUENCE [LARGE SCALE GENOMIC DNA]</scope>
    <source>
        <strain evidence="7">NRRL Y-1933</strain>
    </source>
</reference>
<evidence type="ECO:0000256" key="4">
    <source>
        <dbReference type="PROSITE-ProRule" id="PRU00175"/>
    </source>
</evidence>
<dbReference type="RefSeq" id="XP_020079122.1">
    <property type="nucleotide sequence ID" value="XM_020218237.1"/>
</dbReference>
<dbReference type="PROSITE" id="PS50089">
    <property type="entry name" value="ZF_RING_2"/>
    <property type="match status" value="1"/>
</dbReference>
<evidence type="ECO:0000256" key="2">
    <source>
        <dbReference type="ARBA" id="ARBA00022771"/>
    </source>
</evidence>
<dbReference type="SUPFAM" id="SSF57850">
    <property type="entry name" value="RING/U-box"/>
    <property type="match status" value="1"/>
</dbReference>
<sequence>MKNLVVEYDDKLTIKNYSTSFNLIDSDDKPDYRNVTYKSPTEHLNCPICQQPFINPFTTICGHTFCKECILECFKMSKENIRQTHESESHSLKGCCPLDRTPLDSTNINDLFPTPLIISNLIDDLRVICLNYERGCEWTGCRWEIERHVVSECGFTGVRCGGIRNNAVTTNETTDDTGLEEKEDSCSMVVERRFLASQDDKSIEEKMNNECIHKLYQCQFCSAKVTKISEKDHLSQQCLFNYQTCDLCSNDMILQKNMDKHKENCLKTGKITCPAESIGCQWVGNNDTALEIHLQSNKCQLYQILPHWNEMNEKINSLTTETSFLQKQINKILDSTIQGKITNLGYSEPIEEINRFTTDWNDDIRSSSLNDKYLHINYELERLKNELDERVVPFIDRENSSLNDRQNILNGLVNDNFMMKDELNLQRVLINSLRKQVQFLLFKNKNGFGFINSPGGGFASGTMNTEIGLATGALDDPSEIVDIPSRSNSEERLNLKL</sequence>
<gene>
    <name evidence="6" type="ORF">HYPBUDRAFT_102996</name>
</gene>
<evidence type="ECO:0000313" key="6">
    <source>
        <dbReference type="EMBL" id="ODV70055.1"/>
    </source>
</evidence>
<dbReference type="AlphaFoldDB" id="A0A1E4RSJ8"/>
<evidence type="ECO:0000313" key="7">
    <source>
        <dbReference type="Proteomes" id="UP000095085"/>
    </source>
</evidence>
<accession>A0A1E4RSJ8</accession>
<dbReference type="Pfam" id="PF13445">
    <property type="entry name" value="zf-RING_UBOX"/>
    <property type="match status" value="1"/>
</dbReference>
<dbReference type="PANTHER" id="PTHR10131:SF94">
    <property type="entry name" value="TNF RECEPTOR-ASSOCIATED FACTOR 4"/>
    <property type="match status" value="1"/>
</dbReference>
<dbReference type="GeneID" id="30992787"/>
<keyword evidence="2 4" id="KW-0863">Zinc-finger</keyword>
<dbReference type="EMBL" id="KV454538">
    <property type="protein sequence ID" value="ODV70055.1"/>
    <property type="molecule type" value="Genomic_DNA"/>
</dbReference>
<dbReference type="OrthoDB" id="1630758at2759"/>
<dbReference type="Proteomes" id="UP000095085">
    <property type="component" value="Unassembled WGS sequence"/>
</dbReference>
<dbReference type="SUPFAM" id="SSF49599">
    <property type="entry name" value="TRAF domain-like"/>
    <property type="match status" value="1"/>
</dbReference>
<dbReference type="PROSITE" id="PS00518">
    <property type="entry name" value="ZF_RING_1"/>
    <property type="match status" value="1"/>
</dbReference>
<protein>
    <recommendedName>
        <fullName evidence="5">RING-type domain-containing protein</fullName>
    </recommendedName>
</protein>
<name>A0A1E4RSJ8_9ASCO</name>
<dbReference type="STRING" id="984485.A0A1E4RSJ8"/>
<keyword evidence="3" id="KW-0862">Zinc</keyword>
<dbReference type="InterPro" id="IPR017907">
    <property type="entry name" value="Znf_RING_CS"/>
</dbReference>
<organism evidence="6 7">
    <name type="scientific">Hyphopichia burtonii NRRL Y-1933</name>
    <dbReference type="NCBI Taxonomy" id="984485"/>
    <lineage>
        <taxon>Eukaryota</taxon>
        <taxon>Fungi</taxon>
        <taxon>Dikarya</taxon>
        <taxon>Ascomycota</taxon>
        <taxon>Saccharomycotina</taxon>
        <taxon>Pichiomycetes</taxon>
        <taxon>Debaryomycetaceae</taxon>
        <taxon>Hyphopichia</taxon>
    </lineage>
</organism>
<evidence type="ECO:0000256" key="1">
    <source>
        <dbReference type="ARBA" id="ARBA00022723"/>
    </source>
</evidence>
<dbReference type="PANTHER" id="PTHR10131">
    <property type="entry name" value="TNF RECEPTOR ASSOCIATED FACTOR"/>
    <property type="match status" value="1"/>
</dbReference>